<sequence>MPVRRLMKTEIWDQIPASLLGVVGHSIGSNKQRSDAASIA</sequence>
<keyword evidence="2" id="KW-1185">Reference proteome</keyword>
<organism evidence="1 2">
    <name type="scientific">Rhodopirellula maiorica SM1</name>
    <dbReference type="NCBI Taxonomy" id="1265738"/>
    <lineage>
        <taxon>Bacteria</taxon>
        <taxon>Pseudomonadati</taxon>
        <taxon>Planctomycetota</taxon>
        <taxon>Planctomycetia</taxon>
        <taxon>Pirellulales</taxon>
        <taxon>Pirellulaceae</taxon>
        <taxon>Novipirellula</taxon>
    </lineage>
</organism>
<proteinExistence type="predicted"/>
<dbReference type="EMBL" id="ANOG01000245">
    <property type="protein sequence ID" value="EMI21484.1"/>
    <property type="molecule type" value="Genomic_DNA"/>
</dbReference>
<accession>M5S5L3</accession>
<protein>
    <submittedName>
        <fullName evidence="1">Uncharacterized protein</fullName>
    </submittedName>
</protein>
<evidence type="ECO:0000313" key="1">
    <source>
        <dbReference type="EMBL" id="EMI21484.1"/>
    </source>
</evidence>
<evidence type="ECO:0000313" key="2">
    <source>
        <dbReference type="Proteomes" id="UP000011991"/>
    </source>
</evidence>
<name>M5S5L3_9BACT</name>
<reference evidence="1 2" key="1">
    <citation type="journal article" date="2013" name="Mar. Genomics">
        <title>Expression of sulfatases in Rhodopirellula baltica and the diversity of sulfatases in the genus Rhodopirellula.</title>
        <authorList>
            <person name="Wegner C.E."/>
            <person name="Richter-Heitmann T."/>
            <person name="Klindworth A."/>
            <person name="Klockow C."/>
            <person name="Richter M."/>
            <person name="Achstetter T."/>
            <person name="Glockner F.O."/>
            <person name="Harder J."/>
        </authorList>
    </citation>
    <scope>NUCLEOTIDE SEQUENCE [LARGE SCALE GENOMIC DNA]</scope>
    <source>
        <strain evidence="1 2">SM1</strain>
    </source>
</reference>
<dbReference type="PATRIC" id="fig|1265738.3.peg.1582"/>
<gene>
    <name evidence="1" type="ORF">RMSM_01593</name>
</gene>
<dbReference type="Proteomes" id="UP000011991">
    <property type="component" value="Unassembled WGS sequence"/>
</dbReference>
<dbReference type="AlphaFoldDB" id="M5S5L3"/>
<comment type="caution">
    <text evidence="1">The sequence shown here is derived from an EMBL/GenBank/DDBJ whole genome shotgun (WGS) entry which is preliminary data.</text>
</comment>